<organism evidence="1 2">
    <name type="scientific">Brassica campestris</name>
    <name type="common">Field mustard</name>
    <dbReference type="NCBI Taxonomy" id="3711"/>
    <lineage>
        <taxon>Eukaryota</taxon>
        <taxon>Viridiplantae</taxon>
        <taxon>Streptophyta</taxon>
        <taxon>Embryophyta</taxon>
        <taxon>Tracheophyta</taxon>
        <taxon>Spermatophyta</taxon>
        <taxon>Magnoliopsida</taxon>
        <taxon>eudicotyledons</taxon>
        <taxon>Gunneridae</taxon>
        <taxon>Pentapetalae</taxon>
        <taxon>rosids</taxon>
        <taxon>malvids</taxon>
        <taxon>Brassicales</taxon>
        <taxon>Brassicaceae</taxon>
        <taxon>Brassiceae</taxon>
        <taxon>Brassica</taxon>
    </lineage>
</organism>
<name>A0A397ZBA6_BRACM</name>
<protein>
    <submittedName>
        <fullName evidence="1">Uncharacterized protein</fullName>
    </submittedName>
</protein>
<evidence type="ECO:0000313" key="2">
    <source>
        <dbReference type="Proteomes" id="UP000264353"/>
    </source>
</evidence>
<dbReference type="EMBL" id="CM010632">
    <property type="protein sequence ID" value="RID62929.1"/>
    <property type="molecule type" value="Genomic_DNA"/>
</dbReference>
<dbReference type="AlphaFoldDB" id="A0A397ZBA6"/>
<proteinExistence type="predicted"/>
<accession>A0A397ZBA6</accession>
<dbReference type="Proteomes" id="UP000264353">
    <property type="component" value="Chromosome A5"/>
</dbReference>
<reference evidence="1 2" key="1">
    <citation type="submission" date="2018-06" db="EMBL/GenBank/DDBJ databases">
        <title>WGS assembly of Brassica rapa FPsc.</title>
        <authorList>
            <person name="Bowman J."/>
            <person name="Kohchi T."/>
            <person name="Yamato K."/>
            <person name="Jenkins J."/>
            <person name="Shu S."/>
            <person name="Ishizaki K."/>
            <person name="Yamaoka S."/>
            <person name="Nishihama R."/>
            <person name="Nakamura Y."/>
            <person name="Berger F."/>
            <person name="Adam C."/>
            <person name="Aki S."/>
            <person name="Althoff F."/>
            <person name="Araki T."/>
            <person name="Arteaga-Vazquez M."/>
            <person name="Balasubrmanian S."/>
            <person name="Bauer D."/>
            <person name="Boehm C."/>
            <person name="Briginshaw L."/>
            <person name="Caballero-Perez J."/>
            <person name="Catarino B."/>
            <person name="Chen F."/>
            <person name="Chiyoda S."/>
            <person name="Chovatia M."/>
            <person name="Davies K."/>
            <person name="Delmans M."/>
            <person name="Demura T."/>
            <person name="Dierschke T."/>
            <person name="Dolan L."/>
            <person name="Dorantes-Acosta A."/>
            <person name="Eklund D."/>
            <person name="Florent S."/>
            <person name="Flores-Sandoval E."/>
            <person name="Fujiyama A."/>
            <person name="Fukuzawa H."/>
            <person name="Galik B."/>
            <person name="Grimanelli D."/>
            <person name="Grimwood J."/>
            <person name="Grossniklaus U."/>
            <person name="Hamada T."/>
            <person name="Haseloff J."/>
            <person name="Hetherington A."/>
            <person name="Higo A."/>
            <person name="Hirakawa Y."/>
            <person name="Hundley H."/>
            <person name="Ikeda Y."/>
            <person name="Inoue K."/>
            <person name="Inoue S."/>
            <person name="Ishida S."/>
            <person name="Jia Q."/>
            <person name="Kakita M."/>
            <person name="Kanazawa T."/>
            <person name="Kawai Y."/>
            <person name="Kawashima T."/>
            <person name="Kennedy M."/>
            <person name="Kinose K."/>
            <person name="Kinoshita T."/>
            <person name="Kohara Y."/>
            <person name="Koide E."/>
            <person name="Komatsu K."/>
            <person name="Kopischke S."/>
            <person name="Kubo M."/>
            <person name="Kyozuka J."/>
            <person name="Lagercrantz U."/>
            <person name="Lin S."/>
            <person name="Lindquist E."/>
            <person name="Lipzen A."/>
            <person name="Lu C."/>
            <person name="Luna E."/>
            <person name="Martienssen R."/>
            <person name="Minamino N."/>
            <person name="Mizutani M."/>
            <person name="Mizutani M."/>
            <person name="Mochizuki N."/>
            <person name="Monte I."/>
            <person name="Mosher R."/>
            <person name="Nagasaki H."/>
            <person name="Nakagami H."/>
            <person name="Naramoto S."/>
            <person name="Nishitani K."/>
            <person name="Ohtani M."/>
            <person name="Okamoto T."/>
            <person name="Okumura M."/>
            <person name="Phillips J."/>
            <person name="Pollak B."/>
            <person name="Reinders A."/>
            <person name="Roevekamp M."/>
            <person name="Sano R."/>
            <person name="Sawa S."/>
            <person name="Schmid M."/>
            <person name="Shirakawa M."/>
            <person name="Solano R."/>
            <person name="Spunde A."/>
            <person name="Suetsugu N."/>
            <person name="Sugano S."/>
            <person name="Sugiyama A."/>
            <person name="Sun R."/>
            <person name="Suzuki Y."/>
            <person name="Takenaka M."/>
            <person name="Takezawa D."/>
            <person name="Tomogane H."/>
            <person name="Tsuzuki M."/>
            <person name="Ueda T."/>
            <person name="Umeda M."/>
            <person name="Ward J."/>
            <person name="Watanabe Y."/>
            <person name="Yazaki K."/>
            <person name="Yokoyama R."/>
            <person name="Yoshitake Y."/>
            <person name="Yotsui I."/>
            <person name="Zachgo S."/>
            <person name="Schmutz J."/>
        </authorList>
    </citation>
    <scope>NUCLEOTIDE SEQUENCE [LARGE SCALE GENOMIC DNA]</scope>
    <source>
        <strain evidence="2">cv. B-3</strain>
    </source>
</reference>
<gene>
    <name evidence="1" type="ORF">BRARA_E01968</name>
</gene>
<evidence type="ECO:0000313" key="1">
    <source>
        <dbReference type="EMBL" id="RID62929.1"/>
    </source>
</evidence>
<sequence length="80" mass="9062">MIRFSLTISLFYPSEPLLRNYLQSISIRLISPTEPLFRNSLPSIEYETNSLLKSFLQNDITSAGSCSSFTPFLIVSVRLS</sequence>